<name>A0AAV0ALE7_PHAPC</name>
<organism evidence="3 4">
    <name type="scientific">Phakopsora pachyrhizi</name>
    <name type="common">Asian soybean rust disease fungus</name>
    <dbReference type="NCBI Taxonomy" id="170000"/>
    <lineage>
        <taxon>Eukaryota</taxon>
        <taxon>Fungi</taxon>
        <taxon>Dikarya</taxon>
        <taxon>Basidiomycota</taxon>
        <taxon>Pucciniomycotina</taxon>
        <taxon>Pucciniomycetes</taxon>
        <taxon>Pucciniales</taxon>
        <taxon>Phakopsoraceae</taxon>
        <taxon>Phakopsora</taxon>
    </lineage>
</organism>
<feature type="compositionally biased region" description="Low complexity" evidence="2">
    <location>
        <begin position="55"/>
        <end position="68"/>
    </location>
</feature>
<feature type="coiled-coil region" evidence="1">
    <location>
        <begin position="714"/>
        <end position="741"/>
    </location>
</feature>
<keyword evidence="4" id="KW-1185">Reference proteome</keyword>
<feature type="coiled-coil region" evidence="1">
    <location>
        <begin position="1475"/>
        <end position="1561"/>
    </location>
</feature>
<feature type="compositionally biased region" description="Polar residues" evidence="2">
    <location>
        <begin position="1720"/>
        <end position="1730"/>
    </location>
</feature>
<feature type="compositionally biased region" description="Polar residues" evidence="2">
    <location>
        <begin position="127"/>
        <end position="156"/>
    </location>
</feature>
<feature type="compositionally biased region" description="Polar residues" evidence="2">
    <location>
        <begin position="77"/>
        <end position="89"/>
    </location>
</feature>
<feature type="region of interest" description="Disordered" evidence="2">
    <location>
        <begin position="1629"/>
        <end position="1742"/>
    </location>
</feature>
<evidence type="ECO:0000313" key="4">
    <source>
        <dbReference type="Proteomes" id="UP001153365"/>
    </source>
</evidence>
<gene>
    <name evidence="3" type="ORF">PPACK8108_LOCUS4149</name>
</gene>
<comment type="caution">
    <text evidence="3">The sequence shown here is derived from an EMBL/GenBank/DDBJ whole genome shotgun (WGS) entry which is preliminary data.</text>
</comment>
<feature type="compositionally biased region" description="Low complexity" evidence="2">
    <location>
        <begin position="1706"/>
        <end position="1719"/>
    </location>
</feature>
<keyword evidence="1" id="KW-0175">Coiled coil</keyword>
<dbReference type="PANTHER" id="PTHR45615">
    <property type="entry name" value="MYOSIN HEAVY CHAIN, NON-MUSCLE"/>
    <property type="match status" value="1"/>
</dbReference>
<dbReference type="EMBL" id="CALTRL010000744">
    <property type="protein sequence ID" value="CAH7669524.1"/>
    <property type="molecule type" value="Genomic_DNA"/>
</dbReference>
<feature type="coiled-coil region" evidence="1">
    <location>
        <begin position="366"/>
        <end position="393"/>
    </location>
</feature>
<feature type="coiled-coil region" evidence="1">
    <location>
        <begin position="221"/>
        <end position="332"/>
    </location>
</feature>
<proteinExistence type="predicted"/>
<feature type="compositionally biased region" description="Basic and acidic residues" evidence="2">
    <location>
        <begin position="1687"/>
        <end position="1698"/>
    </location>
</feature>
<feature type="compositionally biased region" description="Polar residues" evidence="2">
    <location>
        <begin position="28"/>
        <end position="54"/>
    </location>
</feature>
<evidence type="ECO:0000313" key="3">
    <source>
        <dbReference type="EMBL" id="CAH7669524.1"/>
    </source>
</evidence>
<feature type="region of interest" description="Disordered" evidence="2">
    <location>
        <begin position="401"/>
        <end position="424"/>
    </location>
</feature>
<sequence length="1887" mass="213602">MANGDGRSQDSINKDYSLRSSTRTLRSKASNSTLKSSVNQPTNNSNCLDSQSKHNSNTTSTSLTSRTRFGFAPASNKELQTQNSVSEQPDSSKKDSKIAKPSRILSGSISQTFKAPVAIGRPASSLGHRSSNTSQSGTINSRIPLAPSTQRQRSSSINLSFTPSFNQATSQNGDQSIRDSVCNLLPTPTVETSRQPRMLQLEHDKLLSQISEKETQFKSLKEIYEQRAVELSNQIERIESESEQKIKELRSELSNAQSSEELVEQLKQVNTRYESQISGMTSQIQSLQREIEDMDREHGNSASQIMKLEDEKVELKAQLEKTESELMTARKIQEQSPSQKITLDVKSSSDHGNLSLRDSMPLETLVSQLKDRINELEEKSGLQEDELLTLRSKLLLKDHKKSSTMDVQKHKKDRKNGETEEEGLLEESIKQNGEIFFQNPNFDSSALMMLDDRLEIEAGDDLRNVTYNEVADATVGFNIFDDSNFFKSNVNQSVLQGTCENTPRAKNGVAENSFHLSTVGENDVNASKYLAVPTDPCLRSVETQTDKESRYAELESLVIDLQSKLSASEAYLIDQRLSNDQSSRADHDMKNDSLILEESTRCSTNGKDGVTETVGSDEDSALVSIDEKIKTRVEDLNSEIERLKNSLIPPDLYQATLARLEACEAELDEAKRSLYSFQDTFENMNKLQHDQLIKNDTKLRALEEIHSNKEATLAFQYEQRIQELNSEVQRTKSELETIKNADPMDDFDPERLAVLTRRLRQERDEGQRIIQFLSVERQAMEEGNRKVVAKIKSEHQQSKDQAKEVLQSLVLAISVLYKSTRSVKTRSTLKSSLLISQKVQEPIKLEFEVSSSLSVDGANTSSIEDSQKECMSDVEMRNMPSDEEEMSSIFLVNEESLVKKTAEDLNQTPAVIHSLTHCSPSKFEQVEFPFAEISAFMDDTLESRLENCIKNSALDDQQQIDTKSTVAEIETLREQVSSLKAQLDLKECEVEFSDTKLKNLNQQLSELDSMAKNLAHEQIPGLRNEVKGLRVELEQEKDLSKHLEDQLKAVVSQKEIHLETISRLQADLDSKELYLSDRVEELEKTIEGHLSTIVKMNETQIAVESKKDLSERKCFELLKRVFEVDLRKDEGDSIAEQSGQWGIEASKCQNHTSEFEGKVVIAIKRLAELEAQLEGFEKLLKDSSEKAMRFSDEKQTVVNQLQDSEKVNEQLREEVDRLTTCCKQNTVDTVDSEEAERQRQDLEKRLGEVVRLSAERQSDLDRLTLEAERQRQDLEKRLEEVCEEVVRLSAERQFDLERLTLEAQTQRQVMEKRAEELSEEVLRLSAEKQAVLDQFQGSEKVVEQLNEEVSRLSAEKQATVDSFQSEIKSQQTSKERISAEIEEARSNSRIALASLASIESELVASKEEINQLKVELKSSNLQLESIQDKSKAYDTLVEEIKLERLSNVKVLKELEEARSSYKDAIAHNEVTIARLIDAEEESKKLRAALESVKSKVSSMEDMSKAYEALVISFESVQAEAESLKNQVEMLCEGSRTDSVRIEKLVAEIEEREELVNSLKADLMTFSKLQRNTSSPTMNNRISELETIVGLKTSEADEAMDRLLEEMRKNKKLTNLVENLRMSIKSSEKQLTKLEAQPHSTLTKDSSLKLLEEPENSSSTTSSRKRKLDNPPTPREGRTRMRLISPIKKRENGVLDELKSTQNTVESSDSLSSSTRSNKSLKTQNTCPLKTSQRRRSQNLDVSSCGRIRVRSDVSPLKAKENETFDNSDGPKLIDHKKVDQRLDFGCTDSSRNHQPTNRLEVIVPLQSLSTNRDHTNKGDRSNINDKEVDNHKDLTVKPTQDSKSKSKTNSKLLASIQSLSRKQQASKNVNNSIRERPRRKSQLENRS</sequence>
<dbReference type="Proteomes" id="UP001153365">
    <property type="component" value="Unassembled WGS sequence"/>
</dbReference>
<feature type="compositionally biased region" description="Basic and acidic residues" evidence="2">
    <location>
        <begin position="1811"/>
        <end position="1844"/>
    </location>
</feature>
<feature type="region of interest" description="Disordered" evidence="2">
    <location>
        <begin position="122"/>
        <end position="156"/>
    </location>
</feature>
<feature type="coiled-coil region" evidence="1">
    <location>
        <begin position="626"/>
        <end position="680"/>
    </location>
</feature>
<evidence type="ECO:0000256" key="1">
    <source>
        <dbReference type="SAM" id="Coils"/>
    </source>
</evidence>
<feature type="region of interest" description="Disordered" evidence="2">
    <location>
        <begin position="332"/>
        <end position="356"/>
    </location>
</feature>
<feature type="coiled-coil region" evidence="1">
    <location>
        <begin position="1159"/>
        <end position="1429"/>
    </location>
</feature>
<reference evidence="3" key="1">
    <citation type="submission" date="2022-06" db="EMBL/GenBank/DDBJ databases">
        <authorList>
            <consortium name="SYNGENTA / RWTH Aachen University"/>
        </authorList>
    </citation>
    <scope>NUCLEOTIDE SEQUENCE</scope>
</reference>
<feature type="region of interest" description="Disordered" evidence="2">
    <location>
        <begin position="1784"/>
        <end position="1887"/>
    </location>
</feature>
<feature type="coiled-coil region" evidence="1">
    <location>
        <begin position="969"/>
        <end position="1053"/>
    </location>
</feature>
<feature type="region of interest" description="Disordered" evidence="2">
    <location>
        <begin position="161"/>
        <end position="180"/>
    </location>
</feature>
<protein>
    <submittedName>
        <fullName evidence="3">Expressed protein</fullName>
    </submittedName>
</protein>
<feature type="compositionally biased region" description="Polar residues" evidence="2">
    <location>
        <begin position="161"/>
        <end position="175"/>
    </location>
</feature>
<evidence type="ECO:0000256" key="2">
    <source>
        <dbReference type="SAM" id="MobiDB-lite"/>
    </source>
</evidence>
<dbReference type="PANTHER" id="PTHR45615:SF80">
    <property type="entry name" value="GRIP DOMAIN-CONTAINING PROTEIN"/>
    <property type="match status" value="1"/>
</dbReference>
<feature type="compositionally biased region" description="Polar residues" evidence="2">
    <location>
        <begin position="1787"/>
        <end position="1797"/>
    </location>
</feature>
<feature type="region of interest" description="Disordered" evidence="2">
    <location>
        <begin position="1"/>
        <end position="107"/>
    </location>
</feature>
<accession>A0AAV0ALE7</accession>
<feature type="compositionally biased region" description="Polar residues" evidence="2">
    <location>
        <begin position="1855"/>
        <end position="1872"/>
    </location>
</feature>